<sequence>MRKKLALFLSFLLILTPLYASSLSSKKNELSNTQKEIKETKNSLALTEEKKKQIKEEIKKVDTQIVGIQDKIDQLEVQLAEKEEAIEKSEAALEVATEKKEEQYEDTKKRMVQMYKNRKIGYLQIVFSSGSFWEALNRVEYIKRISEKDNNTLVSYEEQIRVIDEQKKLIEEEKVELDTLFEEQVSRKHELQAAREEKDKAISQLAGEEDKLKAQIKEMEEESKKLEAEIKRLTAASNLKYAGGKFGWPVPGFYQLSSQYNSRTSPISGLREFHTGIDIPASYGSPVVAAADGVVITSGWINGYGYTIMINHGSGLVSLYGHNSSLVVQKGDTVKKGQTVAKIGSTGYSTGNHCHFEVRVNGAHTSPWNYLSKK</sequence>
<name>A0AC61DEX7_9FIRM</name>
<accession>A0AC61DEX7</accession>
<comment type="caution">
    <text evidence="1">The sequence shown here is derived from an EMBL/GenBank/DDBJ whole genome shotgun (WGS) entry which is preliminary data.</text>
</comment>
<dbReference type="EMBL" id="PEDL01000004">
    <property type="protein sequence ID" value="PHV71261.1"/>
    <property type="molecule type" value="Genomic_DNA"/>
</dbReference>
<proteinExistence type="predicted"/>
<keyword evidence="2" id="KW-1185">Reference proteome</keyword>
<evidence type="ECO:0000313" key="2">
    <source>
        <dbReference type="Proteomes" id="UP000224460"/>
    </source>
</evidence>
<protein>
    <submittedName>
        <fullName evidence="1">Uncharacterized protein</fullName>
    </submittedName>
</protein>
<evidence type="ECO:0000313" key="1">
    <source>
        <dbReference type="EMBL" id="PHV71261.1"/>
    </source>
</evidence>
<dbReference type="Proteomes" id="UP000224460">
    <property type="component" value="Unassembled WGS sequence"/>
</dbReference>
<organism evidence="1 2">
    <name type="scientific">Sporanaerobium hydrogeniformans</name>
    <dbReference type="NCBI Taxonomy" id="3072179"/>
    <lineage>
        <taxon>Bacteria</taxon>
        <taxon>Bacillati</taxon>
        <taxon>Bacillota</taxon>
        <taxon>Clostridia</taxon>
        <taxon>Lachnospirales</taxon>
        <taxon>Lachnospiraceae</taxon>
        <taxon>Sporanaerobium</taxon>
    </lineage>
</organism>
<reference evidence="1" key="1">
    <citation type="submission" date="2017-10" db="EMBL/GenBank/DDBJ databases">
        <title>Genome sequence of cellulolytic Lachnospiraceae bacterium XHS1971 isolated from hotspring sediment.</title>
        <authorList>
            <person name="Vasudevan G."/>
            <person name="Joshi A.J."/>
            <person name="Hivarkar S."/>
            <person name="Lanjekar V.B."/>
            <person name="Dhakephalkar P.K."/>
            <person name="Dagar S."/>
        </authorList>
    </citation>
    <scope>NUCLEOTIDE SEQUENCE</scope>
    <source>
        <strain evidence="1">XHS1971</strain>
    </source>
</reference>
<gene>
    <name evidence="1" type="ORF">CS063_06100</name>
</gene>